<accession>E8UZZ1</accession>
<dbReference type="AlphaFoldDB" id="E8UZZ1"/>
<proteinExistence type="predicted"/>
<dbReference type="STRING" id="401053.AciPR4_1322"/>
<dbReference type="HOGENOM" id="CLU_3048898_0_0_0"/>
<dbReference type="Proteomes" id="UP000006844">
    <property type="component" value="Chromosome"/>
</dbReference>
<reference evidence="1 2" key="1">
    <citation type="journal article" date="2012" name="Stand. Genomic Sci.">
        <title>Complete genome sequence of Terriglobus saanensis type strain SP1PR4(T), an Acidobacteria from tundra soil.</title>
        <authorList>
            <person name="Rawat S.R."/>
            <person name="Mannisto M.K."/>
            <person name="Starovoytov V."/>
            <person name="Goodwin L."/>
            <person name="Nolan M."/>
            <person name="Hauser L."/>
            <person name="Land M."/>
            <person name="Davenport K.W."/>
            <person name="Woyke T."/>
            <person name="Haggblom M.M."/>
        </authorList>
    </citation>
    <scope>NUCLEOTIDE SEQUENCE</scope>
    <source>
        <strain evidence="2">ATCC BAA-1853 / DSM 23119 / SP1PR4</strain>
    </source>
</reference>
<gene>
    <name evidence="1" type="ordered locus">AciPR4_1322</name>
</gene>
<protein>
    <submittedName>
        <fullName evidence="1">Uncharacterized protein</fullName>
    </submittedName>
</protein>
<dbReference type="KEGG" id="tsa:AciPR4_1322"/>
<name>E8UZZ1_TERSS</name>
<organism evidence="1 2">
    <name type="scientific">Terriglobus saanensis (strain ATCC BAA-1853 / DSM 23119 / SP1PR4)</name>
    <dbReference type="NCBI Taxonomy" id="401053"/>
    <lineage>
        <taxon>Bacteria</taxon>
        <taxon>Pseudomonadati</taxon>
        <taxon>Acidobacteriota</taxon>
        <taxon>Terriglobia</taxon>
        <taxon>Terriglobales</taxon>
        <taxon>Acidobacteriaceae</taxon>
        <taxon>Terriglobus</taxon>
    </lineage>
</organism>
<keyword evidence="2" id="KW-1185">Reference proteome</keyword>
<sequence>MKTELESLMDRLIENGHAGIAIEHKILEWRKTELAEKLANKPLSEEAPLERRVS</sequence>
<evidence type="ECO:0000313" key="2">
    <source>
        <dbReference type="Proteomes" id="UP000006844"/>
    </source>
</evidence>
<dbReference type="EMBL" id="CP002467">
    <property type="protein sequence ID" value="ADV82146.1"/>
    <property type="molecule type" value="Genomic_DNA"/>
</dbReference>
<evidence type="ECO:0000313" key="1">
    <source>
        <dbReference type="EMBL" id="ADV82146.1"/>
    </source>
</evidence>